<gene>
    <name evidence="2" type="ORF">F5Z01DRAFT_270065</name>
</gene>
<dbReference type="EMBL" id="MU251267">
    <property type="protein sequence ID" value="KAG9251574.1"/>
    <property type="molecule type" value="Genomic_DNA"/>
</dbReference>
<evidence type="ECO:0000256" key="1">
    <source>
        <dbReference type="SAM" id="Phobius"/>
    </source>
</evidence>
<proteinExistence type="predicted"/>
<feature type="transmembrane region" description="Helical" evidence="1">
    <location>
        <begin position="31"/>
        <end position="50"/>
    </location>
</feature>
<dbReference type="AlphaFoldDB" id="A0A9P7ZGB2"/>
<sequence>MPCSQSWMFEAFMRVRHRIVLSLSDIRESRLFLHLGVCSRALMLAGFKLIGRYIAFNHTLIKTRLFKNTLFTLLLAFLYLSIFYYVTDISKACLD</sequence>
<evidence type="ECO:0000313" key="2">
    <source>
        <dbReference type="EMBL" id="KAG9251574.1"/>
    </source>
</evidence>
<dbReference type="RefSeq" id="XP_046115498.1">
    <property type="nucleotide sequence ID" value="XM_046258676.1"/>
</dbReference>
<keyword evidence="1" id="KW-1133">Transmembrane helix</keyword>
<evidence type="ECO:0000313" key="3">
    <source>
        <dbReference type="Proteomes" id="UP000887229"/>
    </source>
</evidence>
<comment type="caution">
    <text evidence="2">The sequence shown here is derived from an EMBL/GenBank/DDBJ whole genome shotgun (WGS) entry which is preliminary data.</text>
</comment>
<dbReference type="Proteomes" id="UP000887229">
    <property type="component" value="Unassembled WGS sequence"/>
</dbReference>
<dbReference type="GeneID" id="70289579"/>
<reference evidence="2" key="1">
    <citation type="journal article" date="2021" name="IMA Fungus">
        <title>Genomic characterization of three marine fungi, including Emericellopsis atlantica sp. nov. with signatures of a generalist lifestyle and marine biomass degradation.</title>
        <authorList>
            <person name="Hagestad O.C."/>
            <person name="Hou L."/>
            <person name="Andersen J.H."/>
            <person name="Hansen E.H."/>
            <person name="Altermark B."/>
            <person name="Li C."/>
            <person name="Kuhnert E."/>
            <person name="Cox R.J."/>
            <person name="Crous P.W."/>
            <person name="Spatafora J.W."/>
            <person name="Lail K."/>
            <person name="Amirebrahimi M."/>
            <person name="Lipzen A."/>
            <person name="Pangilinan J."/>
            <person name="Andreopoulos W."/>
            <person name="Hayes R.D."/>
            <person name="Ng V."/>
            <person name="Grigoriev I.V."/>
            <person name="Jackson S.A."/>
            <person name="Sutton T.D.S."/>
            <person name="Dobson A.D.W."/>
            <person name="Rama T."/>
        </authorList>
    </citation>
    <scope>NUCLEOTIDE SEQUENCE</scope>
    <source>
        <strain evidence="2">TS7</strain>
    </source>
</reference>
<feature type="transmembrane region" description="Helical" evidence="1">
    <location>
        <begin position="70"/>
        <end position="87"/>
    </location>
</feature>
<organism evidence="2 3">
    <name type="scientific">Emericellopsis atlantica</name>
    <dbReference type="NCBI Taxonomy" id="2614577"/>
    <lineage>
        <taxon>Eukaryota</taxon>
        <taxon>Fungi</taxon>
        <taxon>Dikarya</taxon>
        <taxon>Ascomycota</taxon>
        <taxon>Pezizomycotina</taxon>
        <taxon>Sordariomycetes</taxon>
        <taxon>Hypocreomycetidae</taxon>
        <taxon>Hypocreales</taxon>
        <taxon>Bionectriaceae</taxon>
        <taxon>Emericellopsis</taxon>
    </lineage>
</organism>
<keyword evidence="1" id="KW-0472">Membrane</keyword>
<keyword evidence="1" id="KW-0812">Transmembrane</keyword>
<name>A0A9P7ZGB2_9HYPO</name>
<protein>
    <submittedName>
        <fullName evidence="2">Uncharacterized protein</fullName>
    </submittedName>
</protein>
<accession>A0A9P7ZGB2</accession>
<keyword evidence="3" id="KW-1185">Reference proteome</keyword>